<name>A0A136A2R1_9ALTE</name>
<dbReference type="InterPro" id="IPR010280">
    <property type="entry name" value="U5_MeTrfase_fam"/>
</dbReference>
<dbReference type="GO" id="GO:0005829">
    <property type="term" value="C:cytosol"/>
    <property type="evidence" value="ECO:0007669"/>
    <property type="project" value="TreeGrafter"/>
</dbReference>
<feature type="active site" description="Nucleophile" evidence="7 8">
    <location>
        <position position="323"/>
    </location>
</feature>
<comment type="similarity">
    <text evidence="7">Belongs to the class I-like SAM-binding methyltransferase superfamily. RNA M5U methyltransferase family. TrmA subfamily.</text>
</comment>
<dbReference type="RefSeq" id="WP_068372121.1">
    <property type="nucleotide sequence ID" value="NZ_LSNE01000003.1"/>
</dbReference>
<dbReference type="EC" id="2.1.1.35" evidence="7"/>
<comment type="catalytic activity">
    <reaction evidence="6 7">
        <text>uridine(54) in tRNA + S-adenosyl-L-methionine = 5-methyluridine(54) in tRNA + S-adenosyl-L-homocysteine + H(+)</text>
        <dbReference type="Rhea" id="RHEA:42712"/>
        <dbReference type="Rhea" id="RHEA-COMP:10167"/>
        <dbReference type="Rhea" id="RHEA-COMP:10193"/>
        <dbReference type="ChEBI" id="CHEBI:15378"/>
        <dbReference type="ChEBI" id="CHEBI:57856"/>
        <dbReference type="ChEBI" id="CHEBI:59789"/>
        <dbReference type="ChEBI" id="CHEBI:65315"/>
        <dbReference type="ChEBI" id="CHEBI:74447"/>
        <dbReference type="EC" id="2.1.1.35"/>
    </reaction>
</comment>
<dbReference type="Gene3D" id="2.40.50.1070">
    <property type="match status" value="1"/>
</dbReference>
<organism evidence="10 11">
    <name type="scientific">Paraglaciecola hydrolytica</name>
    <dbReference type="NCBI Taxonomy" id="1799789"/>
    <lineage>
        <taxon>Bacteria</taxon>
        <taxon>Pseudomonadati</taxon>
        <taxon>Pseudomonadota</taxon>
        <taxon>Gammaproteobacteria</taxon>
        <taxon>Alteromonadales</taxon>
        <taxon>Alteromonadaceae</taxon>
        <taxon>Paraglaciecola</taxon>
    </lineage>
</organism>
<dbReference type="EMBL" id="LSNE01000003">
    <property type="protein sequence ID" value="KXI29521.1"/>
    <property type="molecule type" value="Genomic_DNA"/>
</dbReference>
<dbReference type="Proteomes" id="UP000070299">
    <property type="component" value="Unassembled WGS sequence"/>
</dbReference>
<dbReference type="GO" id="GO:0019843">
    <property type="term" value="F:rRNA binding"/>
    <property type="evidence" value="ECO:0007669"/>
    <property type="project" value="TreeGrafter"/>
</dbReference>
<gene>
    <name evidence="7" type="primary">trmA</name>
    <name evidence="10" type="ORF">AX660_05540</name>
</gene>
<accession>A0A136A2R1</accession>
<comment type="caution">
    <text evidence="10">The sequence shown here is derived from an EMBL/GenBank/DDBJ whole genome shotgun (WGS) entry which is preliminary data.</text>
</comment>
<feature type="binding site" evidence="7">
    <location>
        <position position="222"/>
    </location>
    <ligand>
        <name>S-adenosyl-L-methionine</name>
        <dbReference type="ChEBI" id="CHEBI:59789"/>
    </ligand>
</feature>
<dbReference type="NCBIfam" id="TIGR02143">
    <property type="entry name" value="trmA_only"/>
    <property type="match status" value="1"/>
</dbReference>
<dbReference type="CDD" id="cd02440">
    <property type="entry name" value="AdoMet_MTases"/>
    <property type="match status" value="1"/>
</dbReference>
<comment type="function">
    <text evidence="7">Dual-specificity methyltransferase that catalyzes the formation of 5-methyluridine at position 54 (m5U54) in all tRNAs, and that of position 341 (m5U341) in tmRNA (transfer-mRNA).</text>
</comment>
<feature type="active site" evidence="9">
    <location>
        <position position="323"/>
    </location>
</feature>
<reference evidence="11" key="1">
    <citation type="submission" date="2016-02" db="EMBL/GenBank/DDBJ databases">
        <authorList>
            <person name="Schultz-Johansen M."/>
            <person name="Glaring M.A."/>
            <person name="Bech P.K."/>
            <person name="Stougaard P."/>
        </authorList>
    </citation>
    <scope>NUCLEOTIDE SEQUENCE [LARGE SCALE GENOMIC DNA]</scope>
    <source>
        <strain evidence="11">S66</strain>
    </source>
</reference>
<evidence type="ECO:0000256" key="3">
    <source>
        <dbReference type="ARBA" id="ARBA00022691"/>
    </source>
</evidence>
<keyword evidence="4 7" id="KW-0819">tRNA processing</keyword>
<dbReference type="PROSITE" id="PS51687">
    <property type="entry name" value="SAM_MT_RNA_M5U"/>
    <property type="match status" value="1"/>
</dbReference>
<dbReference type="STRING" id="1799789.AX660_05540"/>
<dbReference type="InterPro" id="IPR029063">
    <property type="entry name" value="SAM-dependent_MTases_sf"/>
</dbReference>
<evidence type="ECO:0000256" key="9">
    <source>
        <dbReference type="PROSITE-ProRule" id="PRU10015"/>
    </source>
</evidence>
<evidence type="ECO:0000256" key="6">
    <source>
        <dbReference type="ARBA" id="ARBA00052788"/>
    </source>
</evidence>
<sequence>MRQTDINAKDYPNQLQNKVEFLSQYFAAFAMPTLDVYASEPLHYRMRAEFRVWHEGDNLYHIMFDQETKQKYQVEAFPPASQLINQVMADLIHLLKNNEIARRKLFQIDYLSSLSGEIVVSLLYHKTLDENWTAEMQSILTELRKQYKIDLIGRAKNQKIVLDKDFLLESLTIKGRDYQFKHIENSFTQPNARVNIKMIEWAIDATKDCHGDLLELYCGLGNFTLPMAQNFKRVLATEIAKSSVAAAQFNIATNHIDNVTILRMSSEEFVEAQQQKRQFRRLEGINLSEYDCQTILVDPPRSGLDDETLHMVKEYANIVYISCNPETLKDNLVTLSLTHEVSRFALFDQFPYTHHSECGVFLRKKP</sequence>
<dbReference type="HAMAP" id="MF_01011">
    <property type="entry name" value="RNA_methyltr_TrmA"/>
    <property type="match status" value="1"/>
</dbReference>
<evidence type="ECO:0000256" key="4">
    <source>
        <dbReference type="ARBA" id="ARBA00022694"/>
    </source>
</evidence>
<keyword evidence="11" id="KW-1185">Reference proteome</keyword>
<dbReference type="Pfam" id="PF05958">
    <property type="entry name" value="tRNA_U5-meth_tr"/>
    <property type="match status" value="1"/>
</dbReference>
<dbReference type="PROSITE" id="PS01230">
    <property type="entry name" value="TRMA_1"/>
    <property type="match status" value="1"/>
</dbReference>
<feature type="binding site" evidence="7 8">
    <location>
        <position position="189"/>
    </location>
    <ligand>
        <name>S-adenosyl-L-methionine</name>
        <dbReference type="ChEBI" id="CHEBI:59789"/>
    </ligand>
</feature>
<evidence type="ECO:0000313" key="11">
    <source>
        <dbReference type="Proteomes" id="UP000070299"/>
    </source>
</evidence>
<keyword evidence="3 7" id="KW-0949">S-adenosyl-L-methionine</keyword>
<keyword evidence="2 7" id="KW-0808">Transferase</keyword>
<dbReference type="OrthoDB" id="9804590at2"/>
<dbReference type="AlphaFoldDB" id="A0A136A2R1"/>
<feature type="binding site" evidence="7 8">
    <location>
        <position position="238"/>
    </location>
    <ligand>
        <name>S-adenosyl-L-methionine</name>
        <dbReference type="ChEBI" id="CHEBI:59789"/>
    </ligand>
</feature>
<feature type="binding site" evidence="7 8">
    <location>
        <position position="298"/>
    </location>
    <ligand>
        <name>S-adenosyl-L-methionine</name>
        <dbReference type="ChEBI" id="CHEBI:59789"/>
    </ligand>
</feature>
<dbReference type="GO" id="GO:0030697">
    <property type="term" value="F:tRNA (uracil(54)-C5)-methyltransferase activity, S-adenosyl methionine-dependent"/>
    <property type="evidence" value="ECO:0007669"/>
    <property type="project" value="UniProtKB-UniRule"/>
</dbReference>
<keyword evidence="1 7" id="KW-0489">Methyltransferase</keyword>
<dbReference type="PANTHER" id="PTHR47790:SF2">
    <property type="entry name" value="TRNA_TMRNA (URACIL-C(5))-METHYLTRANSFERASE"/>
    <property type="match status" value="1"/>
</dbReference>
<evidence type="ECO:0000256" key="1">
    <source>
        <dbReference type="ARBA" id="ARBA00022603"/>
    </source>
</evidence>
<dbReference type="Gene3D" id="3.40.50.150">
    <property type="entry name" value="Vaccinia Virus protein VP39"/>
    <property type="match status" value="1"/>
</dbReference>
<feature type="binding site" evidence="7 8">
    <location>
        <position position="217"/>
    </location>
    <ligand>
        <name>S-adenosyl-L-methionine</name>
        <dbReference type="ChEBI" id="CHEBI:59789"/>
    </ligand>
</feature>
<evidence type="ECO:0000256" key="7">
    <source>
        <dbReference type="HAMAP-Rule" id="MF_01011"/>
    </source>
</evidence>
<dbReference type="GO" id="GO:0030488">
    <property type="term" value="P:tRNA methylation"/>
    <property type="evidence" value="ECO:0007669"/>
    <property type="project" value="UniProtKB-UniRule"/>
</dbReference>
<evidence type="ECO:0000256" key="8">
    <source>
        <dbReference type="PROSITE-ProRule" id="PRU01024"/>
    </source>
</evidence>
<evidence type="ECO:0000256" key="5">
    <source>
        <dbReference type="ARBA" id="ARBA00051255"/>
    </source>
</evidence>
<dbReference type="FunFam" id="3.40.50.150:FF:000012">
    <property type="entry name" value="tRNA/tmRNA (uracil-C(5))-methyltransferase"/>
    <property type="match status" value="1"/>
</dbReference>
<comment type="catalytic activity">
    <reaction evidence="5 7">
        <text>uridine(341) in tmRNA + S-adenosyl-L-methionine = 5-methyluridine(341) in tmRNA + S-adenosyl-L-homocysteine + H(+)</text>
        <dbReference type="Rhea" id="RHEA:43612"/>
        <dbReference type="Rhea" id="RHEA-COMP:10630"/>
        <dbReference type="Rhea" id="RHEA-COMP:10631"/>
        <dbReference type="ChEBI" id="CHEBI:15378"/>
        <dbReference type="ChEBI" id="CHEBI:57856"/>
        <dbReference type="ChEBI" id="CHEBI:59789"/>
        <dbReference type="ChEBI" id="CHEBI:65315"/>
        <dbReference type="ChEBI" id="CHEBI:74447"/>
    </reaction>
</comment>
<dbReference type="InterPro" id="IPR030390">
    <property type="entry name" value="MeTrfase_TrmA_AS"/>
</dbReference>
<evidence type="ECO:0000313" key="10">
    <source>
        <dbReference type="EMBL" id="KXI29521.1"/>
    </source>
</evidence>
<evidence type="ECO:0000256" key="2">
    <source>
        <dbReference type="ARBA" id="ARBA00022679"/>
    </source>
</evidence>
<dbReference type="PANTHER" id="PTHR47790">
    <property type="entry name" value="TRNA/TMRNA (URACIL-C(5))-METHYLTRANSFERASE"/>
    <property type="match status" value="1"/>
</dbReference>
<dbReference type="GO" id="GO:0000049">
    <property type="term" value="F:tRNA binding"/>
    <property type="evidence" value="ECO:0007669"/>
    <property type="project" value="TreeGrafter"/>
</dbReference>
<proteinExistence type="inferred from homology"/>
<dbReference type="InterPro" id="IPR011869">
    <property type="entry name" value="TrmA_MeTrfase"/>
</dbReference>
<dbReference type="SUPFAM" id="SSF53335">
    <property type="entry name" value="S-adenosyl-L-methionine-dependent methyltransferases"/>
    <property type="match status" value="1"/>
</dbReference>
<protein>
    <recommendedName>
        <fullName evidence="7">tRNA/tmRNA (uracil-C(5))-methyltransferase</fullName>
        <ecNumber evidence="7">2.1.1.35</ecNumber>
    </recommendedName>
    <alternativeName>
        <fullName evidence="7">tRNA (uracil(54)-C(5))-methyltransferase</fullName>
    </alternativeName>
    <alternativeName>
        <fullName evidence="7">tRNA(m5U54)-methyltransferase</fullName>
        <shortName evidence="7">RUMT</shortName>
    </alternativeName>
    <alternativeName>
        <fullName evidence="7">tmRNA (uracil(341)-C(5))-methyltransferase</fullName>
    </alternativeName>
</protein>
<dbReference type="FunFam" id="2.40.50.1070:FF:000001">
    <property type="entry name" value="tRNA/tmRNA (uracil-C(5))-methyltransferase"/>
    <property type="match status" value="1"/>
</dbReference>
<feature type="active site" description="Proton acceptor" evidence="7">
    <location>
        <position position="357"/>
    </location>
</feature>